<name>S6G8G4_9MOLU</name>
<dbReference type="RefSeq" id="WP_004427583.1">
    <property type="nucleotide sequence ID" value="NZ_AORK01000008.1"/>
</dbReference>
<feature type="coiled-coil region" evidence="1">
    <location>
        <begin position="11"/>
        <end position="42"/>
    </location>
</feature>
<dbReference type="Proteomes" id="UP000015348">
    <property type="component" value="Unassembled WGS sequence"/>
</dbReference>
<keyword evidence="2" id="KW-0472">Membrane</keyword>
<dbReference type="AlphaFoldDB" id="S6G8G4"/>
<evidence type="ECO:0000256" key="1">
    <source>
        <dbReference type="SAM" id="Coils"/>
    </source>
</evidence>
<dbReference type="EMBL" id="AORK01000008">
    <property type="protein sequence ID" value="EOA07439.1"/>
    <property type="molecule type" value="Genomic_DNA"/>
</dbReference>
<dbReference type="eggNOG" id="ENOG502ZS2U">
    <property type="taxonomic scope" value="Bacteria"/>
</dbReference>
<evidence type="ECO:0000313" key="4">
    <source>
        <dbReference type="Proteomes" id="UP000015348"/>
    </source>
</evidence>
<dbReference type="OrthoDB" id="389706at2"/>
<evidence type="ECO:0000256" key="2">
    <source>
        <dbReference type="SAM" id="Phobius"/>
    </source>
</evidence>
<dbReference type="PATRIC" id="fig|1188240.3.peg.188"/>
<gene>
    <name evidence="3" type="ORF">MYEA_1870</name>
</gene>
<comment type="caution">
    <text evidence="3">The sequence shown here is derived from an EMBL/GenBank/DDBJ whole genome shotgun (WGS) entry which is preliminary data.</text>
</comment>
<keyword evidence="2" id="KW-0812">Transmembrane</keyword>
<keyword evidence="1" id="KW-0175">Coiled coil</keyword>
<organism evidence="3 4">
    <name type="scientific">Mycoplasma yeatsii 13926</name>
    <dbReference type="NCBI Taxonomy" id="1188240"/>
    <lineage>
        <taxon>Bacteria</taxon>
        <taxon>Bacillati</taxon>
        <taxon>Mycoplasmatota</taxon>
        <taxon>Mollicutes</taxon>
        <taxon>Mycoplasmataceae</taxon>
        <taxon>Mycoplasma</taxon>
    </lineage>
</organism>
<evidence type="ECO:0000313" key="3">
    <source>
        <dbReference type="EMBL" id="EOA07439.1"/>
    </source>
</evidence>
<reference evidence="3 4" key="1">
    <citation type="journal article" date="2013" name="Genome Announc.">
        <title>Draft Genome Sequences of Mycoplasma auris and Mycoplasma yeatsii, Two Species of the Ear Canal of Caprinae.</title>
        <authorList>
            <person name="Dordet-Frisoni E."/>
            <person name="Baranowski E."/>
            <person name="Barre A."/>
            <person name="Blanchard A."/>
            <person name="Breton M."/>
            <person name="Couture C."/>
            <person name="Dupuy V."/>
            <person name="Gaurivaud P."/>
            <person name="Jacob D."/>
            <person name="Lemaitre C."/>
            <person name="Manso-Silvan L."/>
            <person name="Nikolski M."/>
            <person name="Nouvel L.X."/>
            <person name="Poumarat F."/>
            <person name="Sirand-Pugnet P."/>
            <person name="Thebault P."/>
            <person name="Theil S."/>
            <person name="Thiaucourt F."/>
            <person name="Citti C."/>
            <person name="Tardy F."/>
        </authorList>
    </citation>
    <scope>NUCLEOTIDE SEQUENCE [LARGE SCALE GENOMIC DNA]</scope>
    <source>
        <strain evidence="3 4">13926</strain>
    </source>
</reference>
<sequence length="101" mass="12350">MKKDYNKQMNLEQLNLEKDQLNDQLIQLNQKLKQVNKQIKGKLWLWWFVPIIGMFVYFSFYHNRLSQEKYSDQLVKIKVEIANIELQIMYLDKIIDDKLNN</sequence>
<accession>S6G8G4</accession>
<evidence type="ECO:0008006" key="5">
    <source>
        <dbReference type="Google" id="ProtNLM"/>
    </source>
</evidence>
<keyword evidence="2" id="KW-1133">Transmembrane helix</keyword>
<protein>
    <recommendedName>
        <fullName evidence="5">Transmembrane protein</fullName>
    </recommendedName>
</protein>
<feature type="transmembrane region" description="Helical" evidence="2">
    <location>
        <begin position="43"/>
        <end position="61"/>
    </location>
</feature>
<proteinExistence type="predicted"/>